<dbReference type="InterPro" id="IPR039426">
    <property type="entry name" value="TonB-dep_rcpt-like"/>
</dbReference>
<evidence type="ECO:0000256" key="3">
    <source>
        <dbReference type="ARBA" id="ARBA00022452"/>
    </source>
</evidence>
<feature type="chain" id="PRO_5045729168" evidence="13">
    <location>
        <begin position="25"/>
        <end position="669"/>
    </location>
</feature>
<evidence type="ECO:0000313" key="16">
    <source>
        <dbReference type="EMBL" id="MEX6632878.1"/>
    </source>
</evidence>
<feature type="domain" description="TonB-dependent receptor plug" evidence="15">
    <location>
        <begin position="67"/>
        <end position="174"/>
    </location>
</feature>
<dbReference type="Gene3D" id="2.40.170.20">
    <property type="entry name" value="TonB-dependent receptor, beta-barrel domain"/>
    <property type="match status" value="1"/>
</dbReference>
<reference evidence="16 17" key="1">
    <citation type="submission" date="2024-05" db="EMBL/GenBank/DDBJ databases">
        <title>Three bacterial strains, DH-69, EH-24, and ECK-19 isolated from coastal sediments.</title>
        <authorList>
            <person name="Ye Y.-Q."/>
            <person name="Du Z.-J."/>
        </authorList>
    </citation>
    <scope>NUCLEOTIDE SEQUENCE [LARGE SCALE GENOMIC DNA]</scope>
    <source>
        <strain evidence="16 17">ECK-19</strain>
    </source>
</reference>
<evidence type="ECO:0000256" key="6">
    <source>
        <dbReference type="ARBA" id="ARBA00023077"/>
    </source>
</evidence>
<dbReference type="EMBL" id="JBEHZE010000001">
    <property type="protein sequence ID" value="MEX6632878.1"/>
    <property type="molecule type" value="Genomic_DNA"/>
</dbReference>
<evidence type="ECO:0000256" key="5">
    <source>
        <dbReference type="ARBA" id="ARBA00022729"/>
    </source>
</evidence>
<keyword evidence="4 10" id="KW-0812">Transmembrane</keyword>
<evidence type="ECO:0000256" key="4">
    <source>
        <dbReference type="ARBA" id="ARBA00022692"/>
    </source>
</evidence>
<evidence type="ECO:0000256" key="12">
    <source>
        <dbReference type="SAM" id="MobiDB-lite"/>
    </source>
</evidence>
<dbReference type="SUPFAM" id="SSF56935">
    <property type="entry name" value="Porins"/>
    <property type="match status" value="1"/>
</dbReference>
<feature type="domain" description="TonB-dependent receptor-like beta-barrel" evidence="14">
    <location>
        <begin position="284"/>
        <end position="609"/>
    </location>
</feature>
<evidence type="ECO:0000256" key="8">
    <source>
        <dbReference type="ARBA" id="ARBA00023170"/>
    </source>
</evidence>
<organism evidence="16 17">
    <name type="scientific">Hyphococcus lacteus</name>
    <dbReference type="NCBI Taxonomy" id="3143536"/>
    <lineage>
        <taxon>Bacteria</taxon>
        <taxon>Pseudomonadati</taxon>
        <taxon>Pseudomonadota</taxon>
        <taxon>Alphaproteobacteria</taxon>
        <taxon>Parvularculales</taxon>
        <taxon>Parvularculaceae</taxon>
        <taxon>Hyphococcus</taxon>
    </lineage>
</organism>
<comment type="subcellular location">
    <subcellularLocation>
        <location evidence="1 10">Cell outer membrane</location>
        <topology evidence="1 10">Multi-pass membrane protein</topology>
    </subcellularLocation>
</comment>
<evidence type="ECO:0000256" key="10">
    <source>
        <dbReference type="PROSITE-ProRule" id="PRU01360"/>
    </source>
</evidence>
<accession>A0ABV3Z328</accession>
<dbReference type="Proteomes" id="UP001560685">
    <property type="component" value="Unassembled WGS sequence"/>
</dbReference>
<dbReference type="Pfam" id="PF07715">
    <property type="entry name" value="Plug"/>
    <property type="match status" value="1"/>
</dbReference>
<evidence type="ECO:0000259" key="15">
    <source>
        <dbReference type="Pfam" id="PF07715"/>
    </source>
</evidence>
<dbReference type="InterPro" id="IPR037066">
    <property type="entry name" value="Plug_dom_sf"/>
</dbReference>
<evidence type="ECO:0000256" key="11">
    <source>
        <dbReference type="RuleBase" id="RU003357"/>
    </source>
</evidence>
<keyword evidence="6 11" id="KW-0798">TonB box</keyword>
<proteinExistence type="inferred from homology"/>
<keyword evidence="2 10" id="KW-0813">Transport</keyword>
<name>A0ABV3Z328_9PROT</name>
<keyword evidence="8 16" id="KW-0675">Receptor</keyword>
<evidence type="ECO:0000256" key="1">
    <source>
        <dbReference type="ARBA" id="ARBA00004571"/>
    </source>
</evidence>
<protein>
    <submittedName>
        <fullName evidence="16">TonB-dependent receptor</fullName>
    </submittedName>
</protein>
<evidence type="ECO:0000259" key="14">
    <source>
        <dbReference type="Pfam" id="PF00593"/>
    </source>
</evidence>
<evidence type="ECO:0000256" key="7">
    <source>
        <dbReference type="ARBA" id="ARBA00023136"/>
    </source>
</evidence>
<gene>
    <name evidence="16" type="ORF">ABFZ84_04890</name>
</gene>
<dbReference type="Pfam" id="PF00593">
    <property type="entry name" value="TonB_dep_Rec_b-barrel"/>
    <property type="match status" value="1"/>
</dbReference>
<keyword evidence="7 10" id="KW-0472">Membrane</keyword>
<keyword evidence="9 10" id="KW-0998">Cell outer membrane</keyword>
<comment type="similarity">
    <text evidence="10 11">Belongs to the TonB-dependent receptor family.</text>
</comment>
<keyword evidence="5 13" id="KW-0732">Signal</keyword>
<keyword evidence="17" id="KW-1185">Reference proteome</keyword>
<dbReference type="InterPro" id="IPR012910">
    <property type="entry name" value="Plug_dom"/>
</dbReference>
<feature type="region of interest" description="Disordered" evidence="12">
    <location>
        <begin position="28"/>
        <end position="49"/>
    </location>
</feature>
<dbReference type="Gene3D" id="2.170.130.10">
    <property type="entry name" value="TonB-dependent receptor, plug domain"/>
    <property type="match status" value="1"/>
</dbReference>
<keyword evidence="3 10" id="KW-1134">Transmembrane beta strand</keyword>
<dbReference type="PANTHER" id="PTHR30069:SF29">
    <property type="entry name" value="HEMOGLOBIN AND HEMOGLOBIN-HAPTOGLOBIN-BINDING PROTEIN 1-RELATED"/>
    <property type="match status" value="1"/>
</dbReference>
<comment type="caution">
    <text evidence="16">The sequence shown here is derived from an EMBL/GenBank/DDBJ whole genome shotgun (WGS) entry which is preliminary data.</text>
</comment>
<sequence length="669" mass="73025">MSGLLRLSAIGFAISSVSLSNAWAEEEHQLSDATRQDHHADDEHDEHSEAADVVVVTATRSGRAVNNEPVRVEVVTAEEIEEKALMRPGNISMLVAEIGGVRIQTTSPALGAANIRLQGLYGRYTQLLSDGMPLYGGQAASIGLLQIPPTDLGQVEVIKGAASSFYGGSALGGVINLVSRRPGDEASGDLLVNLTTENGQDVTGYFETPVTDDLSVSLTAGAHRQSAQDFDDDGWIDMPFHERVSVRPRLFWEGASGASLYTTIGFMTEQREGGTLAGATVPDGTAFPQNQDTTRIDIGSIASAPLTDTLTLKFRGSAMVQDHEHLFGTVLEDDRHESYLAEASLTGDLWDIGWVIGAAYQADVFSSDTFSEFNYTYDVPGIFAQADYDITDLLSVSLSGRVDDHSEFGTQFSPRVSVLYKPGDFTIRGAYGRGYFAPTPFVEDIEAAGLSRLSPLENLDEEVAETASFDVGYRRGPIEANVSVFGSNVEGVTELQSFASMPGGELDRVRLVNAEGETRIRGSELLLRYVWNDIKLTGSYLFVDATEDDPLGGRREIELTPKHSAGFVAMWEQHGKGRLGFEAYYTGEQSLYGNPYREQSEPYWHLGLLGEITMGRMSYFINLENLLNVRQTKEDPLVLPMRAPDGQWTTNIWSRNDGFVVNGGARIRF</sequence>
<dbReference type="InterPro" id="IPR036942">
    <property type="entry name" value="Beta-barrel_TonB_sf"/>
</dbReference>
<feature type="signal peptide" evidence="13">
    <location>
        <begin position="1"/>
        <end position="24"/>
    </location>
</feature>
<dbReference type="RefSeq" id="WP_369312811.1">
    <property type="nucleotide sequence ID" value="NZ_JBEHZE010000001.1"/>
</dbReference>
<dbReference type="PROSITE" id="PS52016">
    <property type="entry name" value="TONB_DEPENDENT_REC_3"/>
    <property type="match status" value="1"/>
</dbReference>
<evidence type="ECO:0000256" key="2">
    <source>
        <dbReference type="ARBA" id="ARBA00022448"/>
    </source>
</evidence>
<evidence type="ECO:0000256" key="9">
    <source>
        <dbReference type="ARBA" id="ARBA00023237"/>
    </source>
</evidence>
<evidence type="ECO:0000313" key="17">
    <source>
        <dbReference type="Proteomes" id="UP001560685"/>
    </source>
</evidence>
<dbReference type="PANTHER" id="PTHR30069">
    <property type="entry name" value="TONB-DEPENDENT OUTER MEMBRANE RECEPTOR"/>
    <property type="match status" value="1"/>
</dbReference>
<evidence type="ECO:0000256" key="13">
    <source>
        <dbReference type="SAM" id="SignalP"/>
    </source>
</evidence>
<dbReference type="InterPro" id="IPR000531">
    <property type="entry name" value="Beta-barrel_TonB"/>
</dbReference>